<protein>
    <submittedName>
        <fullName evidence="1">Uncharacterized protein</fullName>
    </submittedName>
</protein>
<evidence type="ECO:0000313" key="2">
    <source>
        <dbReference type="Proteomes" id="UP000076630"/>
    </source>
</evidence>
<gene>
    <name evidence="1" type="ORF">AV926_11840</name>
</gene>
<comment type="caution">
    <text evidence="1">The sequence shown here is derived from an EMBL/GenBank/DDBJ whole genome shotgun (WGS) entry which is preliminary data.</text>
</comment>
<dbReference type="AlphaFoldDB" id="A0A163YJ16"/>
<proteinExistence type="predicted"/>
<keyword evidence="2" id="KW-1185">Reference proteome</keyword>
<dbReference type="EMBL" id="LQNU01000060">
    <property type="protein sequence ID" value="KZE79500.1"/>
    <property type="molecule type" value="Genomic_DNA"/>
</dbReference>
<organism evidence="1 2">
    <name type="scientific">Myroides marinus</name>
    <dbReference type="NCBI Taxonomy" id="703342"/>
    <lineage>
        <taxon>Bacteria</taxon>
        <taxon>Pseudomonadati</taxon>
        <taxon>Bacteroidota</taxon>
        <taxon>Flavobacteriia</taxon>
        <taxon>Flavobacteriales</taxon>
        <taxon>Flavobacteriaceae</taxon>
        <taxon>Myroides</taxon>
    </lineage>
</organism>
<name>A0A163YJ16_9FLAO</name>
<dbReference type="Proteomes" id="UP000076630">
    <property type="component" value="Unassembled WGS sequence"/>
</dbReference>
<sequence>MLICFSFAGFSNTTIDLTKNSNKDKELVSYSDVVKAEVLFTSTEFKVVVSNVSELQVPIFLKDAKKYSTRSIYSMQYSAAKADIDICIRDKIRII</sequence>
<reference evidence="1 2" key="1">
    <citation type="submission" date="2016-01" db="EMBL/GenBank/DDBJ databases">
        <title>Whole genome sequencing of Myroides marinus L41.</title>
        <authorList>
            <person name="Hong K.W."/>
        </authorList>
    </citation>
    <scope>NUCLEOTIDE SEQUENCE [LARGE SCALE GENOMIC DNA]</scope>
    <source>
        <strain evidence="1 2">L41</strain>
    </source>
</reference>
<evidence type="ECO:0000313" key="1">
    <source>
        <dbReference type="EMBL" id="KZE79500.1"/>
    </source>
</evidence>
<accession>A0A163YJ16</accession>